<dbReference type="InterPro" id="IPR001638">
    <property type="entry name" value="Solute-binding_3/MltF_N"/>
</dbReference>
<evidence type="ECO:0000256" key="3">
    <source>
        <dbReference type="SAM" id="SignalP"/>
    </source>
</evidence>
<dbReference type="Gene3D" id="3.40.190.10">
    <property type="entry name" value="Periplasmic binding protein-like II"/>
    <property type="match status" value="2"/>
</dbReference>
<reference evidence="5 6" key="1">
    <citation type="submission" date="2020-02" db="EMBL/GenBank/DDBJ databases">
        <authorList>
            <person name="Li X.-J."/>
            <person name="Feng X.-M."/>
        </authorList>
    </citation>
    <scope>NUCLEOTIDE SEQUENCE [LARGE SCALE GENOMIC DNA]</scope>
    <source>
        <strain evidence="5 6">CGMCC 4.7225</strain>
    </source>
</reference>
<dbReference type="Proteomes" id="UP000469185">
    <property type="component" value="Unassembled WGS sequence"/>
</dbReference>
<keyword evidence="1 3" id="KW-0732">Signal</keyword>
<comment type="caution">
    <text evidence="5">The sequence shown here is derived from an EMBL/GenBank/DDBJ whole genome shotgun (WGS) entry which is preliminary data.</text>
</comment>
<protein>
    <submittedName>
        <fullName evidence="5">Amino acid ABC transporter substrate-binding protein</fullName>
    </submittedName>
</protein>
<dbReference type="PROSITE" id="PS51257">
    <property type="entry name" value="PROKAR_LIPOPROTEIN"/>
    <property type="match status" value="1"/>
</dbReference>
<dbReference type="AlphaFoldDB" id="A0A6N9YM19"/>
<dbReference type="SMART" id="SM00062">
    <property type="entry name" value="PBPb"/>
    <property type="match status" value="1"/>
</dbReference>
<dbReference type="CDD" id="cd13530">
    <property type="entry name" value="PBP2_peptides_like"/>
    <property type="match status" value="1"/>
</dbReference>
<dbReference type="SUPFAM" id="SSF53850">
    <property type="entry name" value="Periplasmic binding protein-like II"/>
    <property type="match status" value="1"/>
</dbReference>
<evidence type="ECO:0000256" key="1">
    <source>
        <dbReference type="ARBA" id="ARBA00022729"/>
    </source>
</evidence>
<dbReference type="EMBL" id="JAAGOB010000005">
    <property type="protein sequence ID" value="NED96005.1"/>
    <property type="molecule type" value="Genomic_DNA"/>
</dbReference>
<evidence type="ECO:0000256" key="2">
    <source>
        <dbReference type="SAM" id="MobiDB-lite"/>
    </source>
</evidence>
<feature type="signal peptide" evidence="3">
    <location>
        <begin position="1"/>
        <end position="21"/>
    </location>
</feature>
<dbReference type="Pfam" id="PF00497">
    <property type="entry name" value="SBP_bac_3"/>
    <property type="match status" value="1"/>
</dbReference>
<dbReference type="RefSeq" id="WP_163818751.1">
    <property type="nucleotide sequence ID" value="NZ_JAAGOB010000005.1"/>
</dbReference>
<dbReference type="PANTHER" id="PTHR35936">
    <property type="entry name" value="MEMBRANE-BOUND LYTIC MUREIN TRANSGLYCOSYLASE F"/>
    <property type="match status" value="1"/>
</dbReference>
<evidence type="ECO:0000313" key="6">
    <source>
        <dbReference type="Proteomes" id="UP000469185"/>
    </source>
</evidence>
<keyword evidence="6" id="KW-1185">Reference proteome</keyword>
<accession>A0A6N9YM19</accession>
<evidence type="ECO:0000259" key="4">
    <source>
        <dbReference type="SMART" id="SM00062"/>
    </source>
</evidence>
<proteinExistence type="predicted"/>
<feature type="region of interest" description="Disordered" evidence="2">
    <location>
        <begin position="26"/>
        <end position="62"/>
    </location>
</feature>
<name>A0A6N9YM19_9ACTN</name>
<dbReference type="PANTHER" id="PTHR35936:SF19">
    <property type="entry name" value="AMINO-ACID-BINDING PROTEIN YXEM-RELATED"/>
    <property type="match status" value="1"/>
</dbReference>
<feature type="domain" description="Solute-binding protein family 3/N-terminal" evidence="4">
    <location>
        <begin position="66"/>
        <end position="295"/>
    </location>
</feature>
<gene>
    <name evidence="5" type="ORF">G1H11_11860</name>
</gene>
<evidence type="ECO:0000313" key="5">
    <source>
        <dbReference type="EMBL" id="NED96005.1"/>
    </source>
</evidence>
<organism evidence="5 6">
    <name type="scientific">Phytoactinopolyspora alkaliphila</name>
    <dbReference type="NCBI Taxonomy" id="1783498"/>
    <lineage>
        <taxon>Bacteria</taxon>
        <taxon>Bacillati</taxon>
        <taxon>Actinomycetota</taxon>
        <taxon>Actinomycetes</taxon>
        <taxon>Jiangellales</taxon>
        <taxon>Jiangellaceae</taxon>
        <taxon>Phytoactinopolyspora</taxon>
    </lineage>
</organism>
<sequence length="302" mass="31774">MPRLPRYVLAGIPIAALMLTAACGSDDDPNAEDGDDTASATEPADDGGADDGQCTPEDLETMTPGTLTIATGEPAYEPWVAGNAPESGEGFESAVAYAVAERLGYTDDDVTWTRVDFNAAIQPGPKNFDFDINQFSITEERKVAVDFSSSYYDVAQTVITVEGSPAADATSIADLQDLQLGAQVGTTSLQAIESAIQPSNEPAVYNSNDDAKLALDNGQIDALVVDLPTAFYMTAVEIENGVIVGQLPDSGGDAEQFGLLLDKDSPLTPCVTWAVDELRADGTLDAIEQEWLADVVDVPVLS</sequence>
<feature type="compositionally biased region" description="Acidic residues" evidence="2">
    <location>
        <begin position="26"/>
        <end position="36"/>
    </location>
</feature>
<feature type="chain" id="PRO_5039131399" evidence="3">
    <location>
        <begin position="22"/>
        <end position="302"/>
    </location>
</feature>